<evidence type="ECO:0000259" key="5">
    <source>
        <dbReference type="PROSITE" id="PS50070"/>
    </source>
</evidence>
<dbReference type="PANTHER" id="PTHR24261:SF7">
    <property type="entry name" value="KRINGLE DOMAIN-CONTAINING PROTEIN"/>
    <property type="match status" value="1"/>
</dbReference>
<comment type="caution">
    <text evidence="3">Lacks conserved residue(s) required for the propagation of feature annotation.</text>
</comment>
<keyword evidence="7" id="KW-1185">Reference proteome</keyword>
<feature type="domain" description="Kringle" evidence="5">
    <location>
        <begin position="25"/>
        <end position="83"/>
    </location>
</feature>
<proteinExistence type="predicted"/>
<keyword evidence="2 3" id="KW-1015">Disulfide bond</keyword>
<dbReference type="Proteomes" id="UP001158576">
    <property type="component" value="Chromosome 1"/>
</dbReference>
<keyword evidence="1 3" id="KW-0420">Kringle</keyword>
<evidence type="ECO:0000313" key="7">
    <source>
        <dbReference type="Proteomes" id="UP001158576"/>
    </source>
</evidence>
<dbReference type="PROSITE" id="PS50070">
    <property type="entry name" value="KRINGLE_2"/>
    <property type="match status" value="1"/>
</dbReference>
<dbReference type="EMBL" id="OU015566">
    <property type="protein sequence ID" value="CAG5104231.1"/>
    <property type="molecule type" value="Genomic_DNA"/>
</dbReference>
<dbReference type="InterPro" id="IPR038178">
    <property type="entry name" value="Kringle_sf"/>
</dbReference>
<accession>A0ABN7SM09</accession>
<gene>
    <name evidence="6" type="ORF">OKIOD_LOCUS9918</name>
</gene>
<dbReference type="SUPFAM" id="SSF57440">
    <property type="entry name" value="Kringle-like"/>
    <property type="match status" value="1"/>
</dbReference>
<reference evidence="6 7" key="1">
    <citation type="submission" date="2021-04" db="EMBL/GenBank/DDBJ databases">
        <authorList>
            <person name="Bliznina A."/>
        </authorList>
    </citation>
    <scope>NUCLEOTIDE SEQUENCE [LARGE SCALE GENOMIC DNA]</scope>
</reference>
<evidence type="ECO:0000256" key="4">
    <source>
        <dbReference type="SAM" id="MobiDB-lite"/>
    </source>
</evidence>
<dbReference type="InterPro" id="IPR013806">
    <property type="entry name" value="Kringle-like"/>
</dbReference>
<name>A0ABN7SM09_OIKDI</name>
<evidence type="ECO:0000256" key="2">
    <source>
        <dbReference type="ARBA" id="ARBA00023157"/>
    </source>
</evidence>
<protein>
    <submittedName>
        <fullName evidence="6">Oidioi.mRNA.OKI2018_I69.chr1.g1153.t1.cds</fullName>
    </submittedName>
</protein>
<organism evidence="6 7">
    <name type="scientific">Oikopleura dioica</name>
    <name type="common">Tunicate</name>
    <dbReference type="NCBI Taxonomy" id="34765"/>
    <lineage>
        <taxon>Eukaryota</taxon>
        <taxon>Metazoa</taxon>
        <taxon>Chordata</taxon>
        <taxon>Tunicata</taxon>
        <taxon>Appendicularia</taxon>
        <taxon>Copelata</taxon>
        <taxon>Oikopleuridae</taxon>
        <taxon>Oikopleura</taxon>
    </lineage>
</organism>
<feature type="region of interest" description="Disordered" evidence="4">
    <location>
        <begin position="88"/>
        <end position="111"/>
    </location>
</feature>
<dbReference type="Gene3D" id="2.40.20.10">
    <property type="entry name" value="Plasminogen Kringle 4"/>
    <property type="match status" value="1"/>
</dbReference>
<feature type="disulfide bond" evidence="3">
    <location>
        <begin position="32"/>
        <end position="71"/>
    </location>
</feature>
<evidence type="ECO:0000256" key="1">
    <source>
        <dbReference type="ARBA" id="ARBA00022572"/>
    </source>
</evidence>
<evidence type="ECO:0000256" key="3">
    <source>
        <dbReference type="PROSITE-ProRule" id="PRU00121"/>
    </source>
</evidence>
<dbReference type="InterPro" id="IPR000001">
    <property type="entry name" value="Kringle"/>
</dbReference>
<evidence type="ECO:0000313" key="6">
    <source>
        <dbReference type="EMBL" id="CAG5104231.1"/>
    </source>
</evidence>
<sequence length="503" mass="55860">MKLLLFSTFSQSFGIELDLTCEQRTTISGLTCQHWSSQTPHPHEFSPDVTSKYSIPDDNICLSLHFDEPWCFTTDENVRWEACFPCESDSDESSTEVPPGTTDLPQTTEASTQVPTTIMTRPAIQCEDPAVTVDDSCVQITSTKELFAMSSGTDISLSFTIPGDLFSSSASVLIEFPGTVHNVDFFGISGAEAQRFDFKRFHILLSDDFDSESEVEIIGFLAGSNTDGEEIHVCASGGNFKESCSSEESEDQNPCLTECWTYDDNSGSCFVSPDFVSVSCGLASLSVEYDACVFPENYDSWSLDGFSSRILCGGNSDTVLSKNLTFSEGIDCGFEPFETEETLGLRNTVEAFHQWDSEDILNLGEVNCEYSRNLIIKDDIHKQLETNNYTIDPETIHNFATNLRLTPSKNEVAIGEMVTFALENLGEELFFDYHFTSCSGECQTSQYEFFNFENPCVESVINFSLLSPISFELQHFVFVNCDSLTVACVVQLCVDQCPQVETC</sequence>
<dbReference type="InterPro" id="IPR050759">
    <property type="entry name" value="Serine_protease_kringle"/>
</dbReference>
<dbReference type="SMART" id="SM00130">
    <property type="entry name" value="KR"/>
    <property type="match status" value="1"/>
</dbReference>
<dbReference type="PANTHER" id="PTHR24261">
    <property type="entry name" value="PLASMINOGEN-RELATED"/>
    <property type="match status" value="1"/>
</dbReference>
<dbReference type="Pfam" id="PF00051">
    <property type="entry name" value="Kringle"/>
    <property type="match status" value="1"/>
</dbReference>